<name>A0A3G9J409_9FIRM</name>
<dbReference type="Pfam" id="PF12762">
    <property type="entry name" value="DDE_Tnp_IS1595"/>
    <property type="match status" value="1"/>
</dbReference>
<organism evidence="2 3">
    <name type="scientific">Intestinibaculum porci</name>
    <dbReference type="NCBI Taxonomy" id="2487118"/>
    <lineage>
        <taxon>Bacteria</taxon>
        <taxon>Bacillati</taxon>
        <taxon>Bacillota</taxon>
        <taxon>Erysipelotrichia</taxon>
        <taxon>Erysipelotrichales</taxon>
        <taxon>Erysipelotrichaceae</taxon>
        <taxon>Intestinibaculum</taxon>
    </lineage>
</organism>
<evidence type="ECO:0000313" key="3">
    <source>
        <dbReference type="Proteomes" id="UP000268059"/>
    </source>
</evidence>
<evidence type="ECO:0000259" key="1">
    <source>
        <dbReference type="SMART" id="SM01126"/>
    </source>
</evidence>
<evidence type="ECO:0000313" key="2">
    <source>
        <dbReference type="EMBL" id="BBH25890.1"/>
    </source>
</evidence>
<proteinExistence type="predicted"/>
<protein>
    <submittedName>
        <fullName evidence="2">DDE transposase</fullName>
    </submittedName>
</protein>
<feature type="domain" description="ISXO2-like transposase" evidence="1">
    <location>
        <begin position="153"/>
        <end position="289"/>
    </location>
</feature>
<reference evidence="2 3" key="1">
    <citation type="submission" date="2018-11" db="EMBL/GenBank/DDBJ databases">
        <title>Novel Erysipelotrichaceae bacterium isolated from small intestine of a swine.</title>
        <authorList>
            <person name="Kim J.S."/>
            <person name="Choe H."/>
            <person name="Lee Y.R."/>
            <person name="Kim K.M."/>
            <person name="Park D.S."/>
        </authorList>
    </citation>
    <scope>NUCLEOTIDE SEQUENCE [LARGE SCALE GENOMIC DNA]</scope>
    <source>
        <strain evidence="2 3">SG0102</strain>
    </source>
</reference>
<dbReference type="InParanoid" id="A0A3G9J409"/>
<dbReference type="RefSeq" id="WP_162300180.1">
    <property type="nucleotide sequence ID" value="NZ_AP019309.1"/>
</dbReference>
<dbReference type="EMBL" id="AP019309">
    <property type="protein sequence ID" value="BBH25890.1"/>
    <property type="molecule type" value="Genomic_DNA"/>
</dbReference>
<dbReference type="InterPro" id="IPR024445">
    <property type="entry name" value="Tnp_ISXO2-like"/>
</dbReference>
<dbReference type="KEGG" id="ebm:SG0102_08240"/>
<gene>
    <name evidence="2" type="ORF">SG0102_08240</name>
</gene>
<dbReference type="Proteomes" id="UP000268059">
    <property type="component" value="Chromosome"/>
</dbReference>
<dbReference type="Pfam" id="PF12760">
    <property type="entry name" value="Zn_ribbon_IS1595"/>
    <property type="match status" value="1"/>
</dbReference>
<keyword evidence="3" id="KW-1185">Reference proteome</keyword>
<accession>A0A3G9J409</accession>
<dbReference type="InterPro" id="IPR024442">
    <property type="entry name" value="Transposase_Zn_ribbon"/>
</dbReference>
<dbReference type="AlphaFoldDB" id="A0A3G9J409"/>
<dbReference type="SMART" id="SM01126">
    <property type="entry name" value="DDE_Tnp_IS1595"/>
    <property type="match status" value="1"/>
</dbReference>
<sequence>MSKKRTWNKEKPRKLSLVELEEKYGSTDAQIKFFLNIKWPEGFECDFCHCHEYYLIKRTTGIKNNYILECKDCGHQFSLLSGTIFDNSNLTLWQLILAIYLFFVQNKGISAVEMGNLINTSSKTAGKWIRKFRILMAESNNDHLLESKFYDLDILEVGGKRPGGKRGKGADKSPVVIILGTTQDNKYPTFVKLHALMNHKSASIKKWMRKHVKLDKSTVINCDKDTSFNFLKKIVDLHSAKVNYKEKDHKLYWQNVISGNIENNIKTIYHGVSKRDLPLFLAEQEWRFNHRFTGKNIMNKIIKYLRKSKPLRNSAVINVLNLYESKFLKS</sequence>
<dbReference type="NCBIfam" id="NF033547">
    <property type="entry name" value="transpos_IS1595"/>
    <property type="match status" value="1"/>
</dbReference>